<keyword evidence="3 8" id="KW-0812">Transmembrane</keyword>
<keyword evidence="10" id="KW-1185">Reference proteome</keyword>
<feature type="transmembrane region" description="Helical" evidence="8">
    <location>
        <begin position="53"/>
        <end position="75"/>
    </location>
</feature>
<organism evidence="9 10">
    <name type="scientific">Dendroctonus ponderosae</name>
    <name type="common">Mountain pine beetle</name>
    <dbReference type="NCBI Taxonomy" id="77166"/>
    <lineage>
        <taxon>Eukaryota</taxon>
        <taxon>Metazoa</taxon>
        <taxon>Ecdysozoa</taxon>
        <taxon>Arthropoda</taxon>
        <taxon>Hexapoda</taxon>
        <taxon>Insecta</taxon>
        <taxon>Pterygota</taxon>
        <taxon>Neoptera</taxon>
        <taxon>Endopterygota</taxon>
        <taxon>Coleoptera</taxon>
        <taxon>Polyphaga</taxon>
        <taxon>Cucujiformia</taxon>
        <taxon>Curculionidae</taxon>
        <taxon>Scolytinae</taxon>
        <taxon>Dendroctonus</taxon>
    </lineage>
</organism>
<evidence type="ECO:0000256" key="3">
    <source>
        <dbReference type="ARBA" id="ARBA00022692"/>
    </source>
</evidence>
<dbReference type="GO" id="GO:0050909">
    <property type="term" value="P:sensory perception of taste"/>
    <property type="evidence" value="ECO:0007669"/>
    <property type="project" value="InterPro"/>
</dbReference>
<keyword evidence="5 8" id="KW-0472">Membrane</keyword>
<comment type="subcellular location">
    <subcellularLocation>
        <location evidence="1 8">Cell membrane</location>
        <topology evidence="1 8">Multi-pass membrane protein</topology>
    </subcellularLocation>
</comment>
<dbReference type="InterPro" id="IPR013604">
    <property type="entry name" value="7TM_chemorcpt"/>
</dbReference>
<dbReference type="GeneID" id="109536990"/>
<evidence type="ECO:0000256" key="2">
    <source>
        <dbReference type="ARBA" id="ARBA00022475"/>
    </source>
</evidence>
<dbReference type="EnsemblMetazoa" id="XM_019903491.1">
    <property type="protein sequence ID" value="XP_019759050.1"/>
    <property type="gene ID" value="LOC109536990"/>
</dbReference>
<name>A0AAR5PDA8_DENPD</name>
<evidence type="ECO:0000256" key="4">
    <source>
        <dbReference type="ARBA" id="ARBA00022989"/>
    </source>
</evidence>
<dbReference type="GO" id="GO:0030424">
    <property type="term" value="C:axon"/>
    <property type="evidence" value="ECO:0007669"/>
    <property type="project" value="TreeGrafter"/>
</dbReference>
<evidence type="ECO:0000256" key="7">
    <source>
        <dbReference type="ARBA" id="ARBA00023224"/>
    </source>
</evidence>
<dbReference type="Proteomes" id="UP000019118">
    <property type="component" value="Unassembled WGS sequence"/>
</dbReference>
<dbReference type="AlphaFoldDB" id="A0AAR5PDA8"/>
<feature type="transmembrane region" description="Helical" evidence="8">
    <location>
        <begin position="180"/>
        <end position="202"/>
    </location>
</feature>
<evidence type="ECO:0000256" key="1">
    <source>
        <dbReference type="ARBA" id="ARBA00004651"/>
    </source>
</evidence>
<dbReference type="PANTHER" id="PTHR21143:SF104">
    <property type="entry name" value="GUSTATORY RECEPTOR 8A-RELATED"/>
    <property type="match status" value="1"/>
</dbReference>
<feature type="transmembrane region" description="Helical" evidence="8">
    <location>
        <begin position="95"/>
        <end position="114"/>
    </location>
</feature>
<comment type="similarity">
    <text evidence="8">Belongs to the insect chemoreceptor superfamily. Gustatory receptor (GR) family.</text>
</comment>
<sequence>MVFDWLMLQHRKMSSLALTKPRADFVIVQRWYRLAKLLGFTPISTENSERKLWNYWAIVYPVLLLIIYLGGTIFSFYERFRIYESFNLSQTILDILQGIVESVFIEHAVIWSLLNKKHWNKMMRSIEQLEQKLHWTCTTEVTDYSTAGLRLRIFFYHAVYAAVHIYDSIVNWMFLSYSLAFIIFRFTTYYIMFTTLFIDFVCTWARNRYLYMHNYLRVYGTARNIKFSIVQKEHVLSKLAEFSNCYKHLFLIVEEINTIFGTYFFFVAICTVLEVLNAVNYGMPSKNQDIDQAVTGVNVLFLALYIICNVQIVMACNSVLKCAKSIQKTCLILHEQMENRELREEFLRLSYYVQGRFSGEQFKCRIIKPFFPGLYPEFSAAGFWSVNQSILSTLFSSVMTYLIIIIQFNMTLK</sequence>
<proteinExistence type="inferred from homology"/>
<feature type="transmembrane region" description="Helical" evidence="8">
    <location>
        <begin position="256"/>
        <end position="279"/>
    </location>
</feature>
<protein>
    <recommendedName>
        <fullName evidence="8">Gustatory receptor</fullName>
    </recommendedName>
</protein>
<keyword evidence="4 8" id="KW-1133">Transmembrane helix</keyword>
<evidence type="ECO:0000256" key="8">
    <source>
        <dbReference type="RuleBase" id="RU363108"/>
    </source>
</evidence>
<feature type="transmembrane region" description="Helical" evidence="8">
    <location>
        <begin position="390"/>
        <end position="410"/>
    </location>
</feature>
<evidence type="ECO:0000313" key="9">
    <source>
        <dbReference type="EnsemblMetazoa" id="XP_019759050.1"/>
    </source>
</evidence>
<dbReference type="Pfam" id="PF08395">
    <property type="entry name" value="7tm_7"/>
    <property type="match status" value="2"/>
</dbReference>
<keyword evidence="6 8" id="KW-0675">Receptor</keyword>
<feature type="transmembrane region" description="Helical" evidence="8">
    <location>
        <begin position="153"/>
        <end position="174"/>
    </location>
</feature>
<evidence type="ECO:0000256" key="5">
    <source>
        <dbReference type="ARBA" id="ARBA00023136"/>
    </source>
</evidence>
<keyword evidence="7 8" id="KW-0807">Transducer</keyword>
<dbReference type="PANTHER" id="PTHR21143">
    <property type="entry name" value="INVERTEBRATE GUSTATORY RECEPTOR"/>
    <property type="match status" value="1"/>
</dbReference>
<dbReference type="GO" id="GO:0005886">
    <property type="term" value="C:plasma membrane"/>
    <property type="evidence" value="ECO:0007669"/>
    <property type="project" value="UniProtKB-SubCell"/>
</dbReference>
<evidence type="ECO:0000313" key="10">
    <source>
        <dbReference type="Proteomes" id="UP000019118"/>
    </source>
</evidence>
<evidence type="ECO:0000256" key="6">
    <source>
        <dbReference type="ARBA" id="ARBA00023170"/>
    </source>
</evidence>
<dbReference type="GO" id="GO:0030425">
    <property type="term" value="C:dendrite"/>
    <property type="evidence" value="ECO:0007669"/>
    <property type="project" value="TreeGrafter"/>
</dbReference>
<reference evidence="10" key="1">
    <citation type="journal article" date="2013" name="Genome Biol.">
        <title>Draft genome of the mountain pine beetle, Dendroctonus ponderosae Hopkins, a major forest pest.</title>
        <authorList>
            <person name="Keeling C.I."/>
            <person name="Yuen M.M."/>
            <person name="Liao N.Y."/>
            <person name="Docking T.R."/>
            <person name="Chan S.K."/>
            <person name="Taylor G.A."/>
            <person name="Palmquist D.L."/>
            <person name="Jackman S.D."/>
            <person name="Nguyen A."/>
            <person name="Li M."/>
            <person name="Henderson H."/>
            <person name="Janes J.K."/>
            <person name="Zhao Y."/>
            <person name="Pandoh P."/>
            <person name="Moore R."/>
            <person name="Sperling F.A."/>
            <person name="Huber D.P."/>
            <person name="Birol I."/>
            <person name="Jones S.J."/>
            <person name="Bohlmann J."/>
        </authorList>
    </citation>
    <scope>NUCLEOTIDE SEQUENCE</scope>
</reference>
<feature type="transmembrane region" description="Helical" evidence="8">
    <location>
        <begin position="299"/>
        <end position="320"/>
    </location>
</feature>
<reference evidence="9" key="2">
    <citation type="submission" date="2024-08" db="UniProtKB">
        <authorList>
            <consortium name="EnsemblMetazoa"/>
        </authorList>
    </citation>
    <scope>IDENTIFICATION</scope>
</reference>
<keyword evidence="2 8" id="KW-1003">Cell membrane</keyword>
<comment type="function">
    <text evidence="8">Gustatory receptor which mediates acceptance or avoidance behavior, depending on its substrates.</text>
</comment>
<dbReference type="GO" id="GO:0007635">
    <property type="term" value="P:chemosensory behavior"/>
    <property type="evidence" value="ECO:0007669"/>
    <property type="project" value="TreeGrafter"/>
</dbReference>
<dbReference type="KEGG" id="dpa:109536990"/>
<dbReference type="GO" id="GO:0007165">
    <property type="term" value="P:signal transduction"/>
    <property type="evidence" value="ECO:0007669"/>
    <property type="project" value="UniProtKB-KW"/>
</dbReference>
<dbReference type="RefSeq" id="XP_019759050.1">
    <property type="nucleotide sequence ID" value="XM_019903491.2"/>
</dbReference>
<dbReference type="GO" id="GO:0008049">
    <property type="term" value="P:male courtship behavior"/>
    <property type="evidence" value="ECO:0007669"/>
    <property type="project" value="TreeGrafter"/>
</dbReference>
<dbReference type="GO" id="GO:0043025">
    <property type="term" value="C:neuronal cell body"/>
    <property type="evidence" value="ECO:0007669"/>
    <property type="project" value="TreeGrafter"/>
</dbReference>
<accession>A0AAR5PDA8</accession>